<dbReference type="PANTHER" id="PTHR42077:SF1">
    <property type="entry name" value="YALI0F30239P"/>
    <property type="match status" value="1"/>
</dbReference>
<dbReference type="RefSeq" id="XP_024717355.1">
    <property type="nucleotide sequence ID" value="XM_024867748.1"/>
</dbReference>
<sequence>MSWGRTPKAPPPPRSALSKLVPLIVLFVTLFVFAFIGYHLYRSFQKISAAANDKMQSKNVVFTKDGVKVGVKDVNTESYVDSTQGFLVKAWNLSTWPEYKSRLWNKQPPPEQGKAEARKPYTRSS</sequence>
<protein>
    <submittedName>
        <fullName evidence="3">Uncharacterized protein</fullName>
    </submittedName>
</protein>
<evidence type="ECO:0000313" key="4">
    <source>
        <dbReference type="Proteomes" id="UP000241818"/>
    </source>
</evidence>
<dbReference type="Proteomes" id="UP000241818">
    <property type="component" value="Unassembled WGS sequence"/>
</dbReference>
<dbReference type="EMBL" id="KZ679017">
    <property type="protein sequence ID" value="PSS09057.1"/>
    <property type="molecule type" value="Genomic_DNA"/>
</dbReference>
<keyword evidence="4" id="KW-1185">Reference proteome</keyword>
<feature type="region of interest" description="Disordered" evidence="1">
    <location>
        <begin position="102"/>
        <end position="125"/>
    </location>
</feature>
<organism evidence="3 4">
    <name type="scientific">Amorphotheca resinae ATCC 22711</name>
    <dbReference type="NCBI Taxonomy" id="857342"/>
    <lineage>
        <taxon>Eukaryota</taxon>
        <taxon>Fungi</taxon>
        <taxon>Dikarya</taxon>
        <taxon>Ascomycota</taxon>
        <taxon>Pezizomycotina</taxon>
        <taxon>Leotiomycetes</taxon>
        <taxon>Helotiales</taxon>
        <taxon>Amorphothecaceae</taxon>
        <taxon>Amorphotheca</taxon>
    </lineage>
</organism>
<gene>
    <name evidence="3" type="ORF">M430DRAFT_45178</name>
</gene>
<evidence type="ECO:0000256" key="2">
    <source>
        <dbReference type="SAM" id="Phobius"/>
    </source>
</evidence>
<name>A0A2T3ARR7_AMORE</name>
<keyword evidence="2" id="KW-0472">Membrane</keyword>
<dbReference type="AlphaFoldDB" id="A0A2T3ARR7"/>
<keyword evidence="2" id="KW-0812">Transmembrane</keyword>
<dbReference type="PANTHER" id="PTHR42077">
    <property type="entry name" value="YALI0F30239P"/>
    <property type="match status" value="1"/>
</dbReference>
<evidence type="ECO:0000256" key="1">
    <source>
        <dbReference type="SAM" id="MobiDB-lite"/>
    </source>
</evidence>
<evidence type="ECO:0000313" key="3">
    <source>
        <dbReference type="EMBL" id="PSS09057.1"/>
    </source>
</evidence>
<reference evidence="3 4" key="1">
    <citation type="journal article" date="2018" name="New Phytol.">
        <title>Comparative genomics and transcriptomics depict ericoid mycorrhizal fungi as versatile saprotrophs and plant mutualists.</title>
        <authorList>
            <person name="Martino E."/>
            <person name="Morin E."/>
            <person name="Grelet G.A."/>
            <person name="Kuo A."/>
            <person name="Kohler A."/>
            <person name="Daghino S."/>
            <person name="Barry K.W."/>
            <person name="Cichocki N."/>
            <person name="Clum A."/>
            <person name="Dockter R.B."/>
            <person name="Hainaut M."/>
            <person name="Kuo R.C."/>
            <person name="LaButti K."/>
            <person name="Lindahl B.D."/>
            <person name="Lindquist E.A."/>
            <person name="Lipzen A."/>
            <person name="Khouja H.R."/>
            <person name="Magnuson J."/>
            <person name="Murat C."/>
            <person name="Ohm R.A."/>
            <person name="Singer S.W."/>
            <person name="Spatafora J.W."/>
            <person name="Wang M."/>
            <person name="Veneault-Fourrey C."/>
            <person name="Henrissat B."/>
            <person name="Grigoriev I.V."/>
            <person name="Martin F.M."/>
            <person name="Perotto S."/>
        </authorList>
    </citation>
    <scope>NUCLEOTIDE SEQUENCE [LARGE SCALE GENOMIC DNA]</scope>
    <source>
        <strain evidence="3 4">ATCC 22711</strain>
    </source>
</reference>
<dbReference type="InParanoid" id="A0A2T3ARR7"/>
<accession>A0A2T3ARR7</accession>
<dbReference type="OrthoDB" id="4083871at2759"/>
<dbReference type="GeneID" id="36575829"/>
<proteinExistence type="predicted"/>
<keyword evidence="2" id="KW-1133">Transmembrane helix</keyword>
<feature type="transmembrane region" description="Helical" evidence="2">
    <location>
        <begin position="20"/>
        <end position="41"/>
    </location>
</feature>